<proteinExistence type="predicted"/>
<dbReference type="PANTHER" id="PTHR12147">
    <property type="entry name" value="METALLOPEPTIDASE M28 FAMILY MEMBER"/>
    <property type="match status" value="1"/>
</dbReference>
<keyword evidence="1" id="KW-0472">Membrane</keyword>
<reference evidence="3 4" key="1">
    <citation type="submission" date="2024-08" db="EMBL/GenBank/DDBJ databases">
        <title>Clostridium lapicellarii sp. nov., and Clostridium renhuaiense sp. nov., two species isolated from the mud in a fermentation cellar used for producing sauce-flavour Chinese liquors.</title>
        <authorList>
            <person name="Yang F."/>
            <person name="Wang H."/>
            <person name="Chen L.Q."/>
            <person name="Zhou N."/>
            <person name="Lu J.J."/>
            <person name="Pu X.X."/>
            <person name="Wan B."/>
            <person name="Wang L."/>
            <person name="Liu S.J."/>
        </authorList>
    </citation>
    <scope>NUCLEOTIDE SEQUENCE [LARGE SCALE GENOMIC DNA]</scope>
    <source>
        <strain evidence="3 4">MT-5</strain>
    </source>
</reference>
<feature type="domain" description="Peptidase M28" evidence="2">
    <location>
        <begin position="214"/>
        <end position="406"/>
    </location>
</feature>
<protein>
    <submittedName>
        <fullName evidence="3">M28 family metallopeptidase</fullName>
    </submittedName>
</protein>
<dbReference type="InterPro" id="IPR045175">
    <property type="entry name" value="M28_fam"/>
</dbReference>
<evidence type="ECO:0000259" key="2">
    <source>
        <dbReference type="Pfam" id="PF04389"/>
    </source>
</evidence>
<feature type="transmembrane region" description="Helical" evidence="1">
    <location>
        <begin position="418"/>
        <end position="441"/>
    </location>
</feature>
<gene>
    <name evidence="3" type="ORF">AB8U03_03505</name>
</gene>
<evidence type="ECO:0000313" key="4">
    <source>
        <dbReference type="Proteomes" id="UP001564657"/>
    </source>
</evidence>
<dbReference type="RefSeq" id="WP_369703161.1">
    <property type="nucleotide sequence ID" value="NZ_JBGEWD010000002.1"/>
</dbReference>
<comment type="caution">
    <text evidence="3">The sequence shown here is derived from an EMBL/GenBank/DDBJ whole genome shotgun (WGS) entry which is preliminary data.</text>
</comment>
<evidence type="ECO:0000313" key="3">
    <source>
        <dbReference type="EMBL" id="MEY7999274.1"/>
    </source>
</evidence>
<dbReference type="PANTHER" id="PTHR12147:SF26">
    <property type="entry name" value="PEPTIDASE M28 DOMAIN-CONTAINING PROTEIN"/>
    <property type="match status" value="1"/>
</dbReference>
<keyword evidence="1" id="KW-1133">Transmembrane helix</keyword>
<accession>A0ABV4BKF7</accession>
<evidence type="ECO:0000256" key="1">
    <source>
        <dbReference type="SAM" id="Phobius"/>
    </source>
</evidence>
<dbReference type="SUPFAM" id="SSF53187">
    <property type="entry name" value="Zn-dependent exopeptidases"/>
    <property type="match status" value="1"/>
</dbReference>
<organism evidence="3 4">
    <name type="scientific">Clostridium moutaii</name>
    <dbReference type="NCBI Taxonomy" id="3240932"/>
    <lineage>
        <taxon>Bacteria</taxon>
        <taxon>Bacillati</taxon>
        <taxon>Bacillota</taxon>
        <taxon>Clostridia</taxon>
        <taxon>Eubacteriales</taxon>
        <taxon>Clostridiaceae</taxon>
        <taxon>Clostridium</taxon>
    </lineage>
</organism>
<dbReference type="Proteomes" id="UP001564657">
    <property type="component" value="Unassembled WGS sequence"/>
</dbReference>
<dbReference type="InterPro" id="IPR007484">
    <property type="entry name" value="Peptidase_M28"/>
</dbReference>
<dbReference type="Pfam" id="PF04389">
    <property type="entry name" value="Peptidase_M28"/>
    <property type="match status" value="1"/>
</dbReference>
<sequence length="445" mass="51416">MKNFILHLLLTVSCLICSLSFQYCYFITPLNSNEVKDNISYLSSDSFKGRLAGTLENYEAVNFIKNYFESQHLTPYKSNYLEGFNVLYPRRIAGTPYLRVLDKNGFIIKQYNYGVDYKEDMLNFKDNNISFKKADILMERGNNFQIHKDNKYFIFYNPEDDNLNFRSSFIANSSQNMYIMIKRQTAQDIKKYVDSGCEISCFIPFENKSTSIYNIIGYIKGKKPNLPPLVLSAHFDHLGTDLSGKVYSGSLDNASGTSFLLGLVKYINSLGRPDRNIIIASFNAEEFGCLGSKEFVQKYSNDLKGSKVINFDMIGSNKKIPLTIMGGKWDTKNSNFINEIANLCRKNKVDFKYTFENCSDHEYFRTYNIDAVTLSDEDMSKIHTPEDKDRYINTQSIDRCFNIVSKEIKNYAFKDNFYVLYCRNLFILSLISLLIISKLCISRSF</sequence>
<keyword evidence="1" id="KW-0812">Transmembrane</keyword>
<dbReference type="EMBL" id="JBGEWD010000002">
    <property type="protein sequence ID" value="MEY7999274.1"/>
    <property type="molecule type" value="Genomic_DNA"/>
</dbReference>
<dbReference type="Gene3D" id="3.40.630.10">
    <property type="entry name" value="Zn peptidases"/>
    <property type="match status" value="1"/>
</dbReference>
<name>A0ABV4BKF7_9CLOT</name>
<keyword evidence="4" id="KW-1185">Reference proteome</keyword>